<sequence precursor="true">MRVFGILALSPSHIWRSSHNHHHSHNSKLRGSHIGSFPIMTKAQYLKSSSLVRFRYLFTRHPLTILFGYFFVFIVGMCLVPFVNNPKRNYDGLIALLLHAAIGVALVHYWGWMALLLTQTIPHFVLYGIGTYLFYAQHNFPGVLFNDKAGWTYEKAAIESSSFLRTGAIMAWFTANIGYHHIHHLNARIPFYRLPEVARGVPELSASRITSLHPREIIRCLRLKVWDVEQQRMVGLDEAMRQPAPAV</sequence>
<comment type="caution">
    <text evidence="3">The sequence shown here is derived from an EMBL/GenBank/DDBJ whole genome shotgun (WGS) entry which is preliminary data.</text>
</comment>
<keyword evidence="1" id="KW-0472">Membrane</keyword>
<feature type="transmembrane region" description="Helical" evidence="1">
    <location>
        <begin position="116"/>
        <end position="135"/>
    </location>
</feature>
<evidence type="ECO:0000313" key="4">
    <source>
        <dbReference type="Proteomes" id="UP000005824"/>
    </source>
</evidence>
<feature type="domain" description="Fatty acid desaturase" evidence="2">
    <location>
        <begin position="4"/>
        <end position="206"/>
    </location>
</feature>
<evidence type="ECO:0000259" key="2">
    <source>
        <dbReference type="Pfam" id="PF00487"/>
    </source>
</evidence>
<dbReference type="EMBL" id="ABVL01000010">
    <property type="protein sequence ID" value="EDY18872.1"/>
    <property type="molecule type" value="Genomic_DNA"/>
</dbReference>
<proteinExistence type="predicted"/>
<organism evidence="3 4">
    <name type="scientific">Chthoniobacter flavus Ellin428</name>
    <dbReference type="NCBI Taxonomy" id="497964"/>
    <lineage>
        <taxon>Bacteria</taxon>
        <taxon>Pseudomonadati</taxon>
        <taxon>Verrucomicrobiota</taxon>
        <taxon>Spartobacteria</taxon>
        <taxon>Chthoniobacterales</taxon>
        <taxon>Chthoniobacteraceae</taxon>
        <taxon>Chthoniobacter</taxon>
    </lineage>
</organism>
<name>B4D3P2_9BACT</name>
<keyword evidence="1" id="KW-0812">Transmembrane</keyword>
<dbReference type="InParanoid" id="B4D3P2"/>
<evidence type="ECO:0000256" key="1">
    <source>
        <dbReference type="SAM" id="Phobius"/>
    </source>
</evidence>
<feature type="transmembrane region" description="Helical" evidence="1">
    <location>
        <begin position="90"/>
        <end position="110"/>
    </location>
</feature>
<dbReference type="AlphaFoldDB" id="B4D3P2"/>
<keyword evidence="1" id="KW-1133">Transmembrane helix</keyword>
<reference evidence="3 4" key="1">
    <citation type="journal article" date="2011" name="J. Bacteriol.">
        <title>Genome sequence of Chthoniobacter flavus Ellin428, an aerobic heterotrophic soil bacterium.</title>
        <authorList>
            <person name="Kant R."/>
            <person name="van Passel M.W."/>
            <person name="Palva A."/>
            <person name="Lucas S."/>
            <person name="Lapidus A."/>
            <person name="Glavina Del Rio T."/>
            <person name="Dalin E."/>
            <person name="Tice H."/>
            <person name="Bruce D."/>
            <person name="Goodwin L."/>
            <person name="Pitluck S."/>
            <person name="Larimer F.W."/>
            <person name="Land M.L."/>
            <person name="Hauser L."/>
            <person name="Sangwan P."/>
            <person name="de Vos W.M."/>
            <person name="Janssen P.H."/>
            <person name="Smidt H."/>
        </authorList>
    </citation>
    <scope>NUCLEOTIDE SEQUENCE [LARGE SCALE GENOMIC DNA]</scope>
    <source>
        <strain evidence="3 4">Ellin428</strain>
    </source>
</reference>
<protein>
    <submittedName>
        <fullName evidence="3">Fatty acid desaturase</fullName>
    </submittedName>
</protein>
<keyword evidence="4" id="KW-1185">Reference proteome</keyword>
<accession>B4D3P2</accession>
<dbReference type="GO" id="GO:0006629">
    <property type="term" value="P:lipid metabolic process"/>
    <property type="evidence" value="ECO:0007669"/>
    <property type="project" value="InterPro"/>
</dbReference>
<evidence type="ECO:0000313" key="3">
    <source>
        <dbReference type="EMBL" id="EDY18872.1"/>
    </source>
</evidence>
<dbReference type="Pfam" id="PF00487">
    <property type="entry name" value="FA_desaturase"/>
    <property type="match status" value="1"/>
</dbReference>
<dbReference type="STRING" id="497964.CfE428DRAFT_3530"/>
<dbReference type="Proteomes" id="UP000005824">
    <property type="component" value="Unassembled WGS sequence"/>
</dbReference>
<gene>
    <name evidence="3" type="ORF">CfE428DRAFT_3530</name>
</gene>
<feature type="transmembrane region" description="Helical" evidence="1">
    <location>
        <begin position="63"/>
        <end position="83"/>
    </location>
</feature>
<dbReference type="eggNOG" id="COG3239">
    <property type="taxonomic scope" value="Bacteria"/>
</dbReference>
<dbReference type="InterPro" id="IPR005804">
    <property type="entry name" value="FA_desaturase_dom"/>
</dbReference>